<evidence type="ECO:0000256" key="2">
    <source>
        <dbReference type="SAM" id="Phobius"/>
    </source>
</evidence>
<keyword evidence="4" id="KW-1185">Reference proteome</keyword>
<dbReference type="RefSeq" id="WP_386430742.1">
    <property type="nucleotide sequence ID" value="NZ_JBHSBB010000013.1"/>
</dbReference>
<organism evidence="3 4">
    <name type="scientific">Streptomyces polygonati</name>
    <dbReference type="NCBI Taxonomy" id="1617087"/>
    <lineage>
        <taxon>Bacteria</taxon>
        <taxon>Bacillati</taxon>
        <taxon>Actinomycetota</taxon>
        <taxon>Actinomycetes</taxon>
        <taxon>Kitasatosporales</taxon>
        <taxon>Streptomycetaceae</taxon>
        <taxon>Streptomyces</taxon>
    </lineage>
</organism>
<gene>
    <name evidence="3" type="ORF">ACFO3J_19555</name>
</gene>
<reference evidence="4" key="1">
    <citation type="journal article" date="2019" name="Int. J. Syst. Evol. Microbiol.">
        <title>The Global Catalogue of Microorganisms (GCM) 10K type strain sequencing project: providing services to taxonomists for standard genome sequencing and annotation.</title>
        <authorList>
            <consortium name="The Broad Institute Genomics Platform"/>
            <consortium name="The Broad Institute Genome Sequencing Center for Infectious Disease"/>
            <person name="Wu L."/>
            <person name="Ma J."/>
        </authorList>
    </citation>
    <scope>NUCLEOTIDE SEQUENCE [LARGE SCALE GENOMIC DNA]</scope>
    <source>
        <strain evidence="4">CGMCC 4.7237</strain>
    </source>
</reference>
<evidence type="ECO:0000313" key="4">
    <source>
        <dbReference type="Proteomes" id="UP001595765"/>
    </source>
</evidence>
<feature type="transmembrane region" description="Helical" evidence="2">
    <location>
        <begin position="53"/>
        <end position="73"/>
    </location>
</feature>
<sequence length="250" mass="25961">MVRNILATLLALIGAEAAVWSPFLPWYGGRHGSDIRMDDLFTSVGVTPHHAPLLGSLFLPMGFAALLTLLGILTRSRLVTAPAGILVLGMTVLWMVRQAQFSHALTAGGNGLDTGVATALAGALMLFAAVSLLPSRRPRPLAEPPALYDSVVPYDPDVSDGPAVPYDRPVSYESAIPYNPAVSYSPAVPYDSEAGYGSAIPDDPPHPYGSSGSWAASDDGEPTLIGEPTIKGATLPPAAPRDADPPPAGT</sequence>
<evidence type="ECO:0000313" key="3">
    <source>
        <dbReference type="EMBL" id="MFC4033662.1"/>
    </source>
</evidence>
<feature type="transmembrane region" description="Helical" evidence="2">
    <location>
        <begin position="78"/>
        <end position="96"/>
    </location>
</feature>
<feature type="transmembrane region" description="Helical" evidence="2">
    <location>
        <begin position="116"/>
        <end position="133"/>
    </location>
</feature>
<dbReference type="Proteomes" id="UP001595765">
    <property type="component" value="Unassembled WGS sequence"/>
</dbReference>
<keyword evidence="2" id="KW-0472">Membrane</keyword>
<name>A0ABV8HRQ7_9ACTN</name>
<feature type="region of interest" description="Disordered" evidence="1">
    <location>
        <begin position="195"/>
        <end position="250"/>
    </location>
</feature>
<dbReference type="EMBL" id="JBHSBB010000013">
    <property type="protein sequence ID" value="MFC4033662.1"/>
    <property type="molecule type" value="Genomic_DNA"/>
</dbReference>
<comment type="caution">
    <text evidence="3">The sequence shown here is derived from an EMBL/GenBank/DDBJ whole genome shotgun (WGS) entry which is preliminary data.</text>
</comment>
<proteinExistence type="predicted"/>
<protein>
    <submittedName>
        <fullName evidence="3">Uncharacterized protein</fullName>
    </submittedName>
</protein>
<accession>A0ABV8HRQ7</accession>
<keyword evidence="2" id="KW-0812">Transmembrane</keyword>
<evidence type="ECO:0000256" key="1">
    <source>
        <dbReference type="SAM" id="MobiDB-lite"/>
    </source>
</evidence>
<keyword evidence="2" id="KW-1133">Transmembrane helix</keyword>